<dbReference type="CDD" id="cd04301">
    <property type="entry name" value="NAT_SF"/>
    <property type="match status" value="1"/>
</dbReference>
<name>A0ABS3QYT1_9ACTN</name>
<dbReference type="SUPFAM" id="SSF55729">
    <property type="entry name" value="Acyl-CoA N-acyltransferases (Nat)"/>
    <property type="match status" value="1"/>
</dbReference>
<comment type="caution">
    <text evidence="2">The sequence shown here is derived from an EMBL/GenBank/DDBJ whole genome shotgun (WGS) entry which is preliminary data.</text>
</comment>
<dbReference type="InterPro" id="IPR016181">
    <property type="entry name" value="Acyl_CoA_acyltransferase"/>
</dbReference>
<reference evidence="2 3" key="1">
    <citation type="submission" date="2021-03" db="EMBL/GenBank/DDBJ databases">
        <authorList>
            <person name="Kanchanasin P."/>
            <person name="Saeng-In P."/>
            <person name="Phongsopitanun W."/>
            <person name="Yuki M."/>
            <person name="Kudo T."/>
            <person name="Ohkuma M."/>
            <person name="Tanasupawat S."/>
        </authorList>
    </citation>
    <scope>NUCLEOTIDE SEQUENCE [LARGE SCALE GENOMIC DNA]</scope>
    <source>
        <strain evidence="2 3">L46</strain>
    </source>
</reference>
<evidence type="ECO:0000313" key="2">
    <source>
        <dbReference type="EMBL" id="MBO2439158.1"/>
    </source>
</evidence>
<dbReference type="Gene3D" id="3.40.630.30">
    <property type="match status" value="1"/>
</dbReference>
<proteinExistence type="predicted"/>
<protein>
    <submittedName>
        <fullName evidence="2">GNAT family N-acetyltransferase</fullName>
    </submittedName>
</protein>
<dbReference type="PROSITE" id="PS51186">
    <property type="entry name" value="GNAT"/>
    <property type="match status" value="1"/>
</dbReference>
<accession>A0ABS3QYT1</accession>
<evidence type="ECO:0000313" key="3">
    <source>
        <dbReference type="Proteomes" id="UP000666915"/>
    </source>
</evidence>
<dbReference type="EMBL" id="JAGEOK010000010">
    <property type="protein sequence ID" value="MBO2439158.1"/>
    <property type="molecule type" value="Genomic_DNA"/>
</dbReference>
<feature type="domain" description="N-acetyltransferase" evidence="1">
    <location>
        <begin position="4"/>
        <end position="158"/>
    </location>
</feature>
<keyword evidence="3" id="KW-1185">Reference proteome</keyword>
<evidence type="ECO:0000259" key="1">
    <source>
        <dbReference type="PROSITE" id="PS51186"/>
    </source>
</evidence>
<dbReference type="RefSeq" id="WP_208267463.1">
    <property type="nucleotide sequence ID" value="NZ_BAAAGM010000011.1"/>
</dbReference>
<gene>
    <name evidence="2" type="ORF">J4557_16680</name>
</gene>
<sequence>MDPVRIRRMSRDDLVATERTAAVTFLEGDRLTRRVSEPEPEPPTEEQSRRLIDRMGHFLSVDPDGCWIAEEGRDVVGFAVSQNREGLWYLATYGVLPGRQGKGIGKRLMDAVLRHAGDRPGLFSSTVHPAATRRYRLAGFTLHPQMRMVGTVDRSTLPAVRGLRDGRSGDLEWMDRLDTAIRGAGHGPDHVHMLETLRLVVSDAPGRRGYVYVDEAAGRPALLAADRPETAESLLWEALAATRGDTLVNCITTGNHWAVDVGLAARLDIGQEGYLAVRGMPAPAPYLASGHYL</sequence>
<dbReference type="Proteomes" id="UP000666915">
    <property type="component" value="Unassembled WGS sequence"/>
</dbReference>
<dbReference type="InterPro" id="IPR000182">
    <property type="entry name" value="GNAT_dom"/>
</dbReference>
<organism evidence="2 3">
    <name type="scientific">Actinomadura nitritigenes</name>
    <dbReference type="NCBI Taxonomy" id="134602"/>
    <lineage>
        <taxon>Bacteria</taxon>
        <taxon>Bacillati</taxon>
        <taxon>Actinomycetota</taxon>
        <taxon>Actinomycetes</taxon>
        <taxon>Streptosporangiales</taxon>
        <taxon>Thermomonosporaceae</taxon>
        <taxon>Actinomadura</taxon>
    </lineage>
</organism>
<dbReference type="Pfam" id="PF00583">
    <property type="entry name" value="Acetyltransf_1"/>
    <property type="match status" value="1"/>
</dbReference>